<evidence type="ECO:0000313" key="2">
    <source>
        <dbReference type="Proteomes" id="UP001162992"/>
    </source>
</evidence>
<comment type="caution">
    <text evidence="1">The sequence shown here is derived from an EMBL/GenBank/DDBJ whole genome shotgun (WGS) entry which is preliminary data.</text>
</comment>
<proteinExistence type="predicted"/>
<keyword evidence="2" id="KW-1185">Reference proteome</keyword>
<gene>
    <name evidence="1" type="ORF">O6H91_19G011700</name>
</gene>
<name>A0ACC2AST3_DIPCM</name>
<dbReference type="Proteomes" id="UP001162992">
    <property type="component" value="Chromosome 19"/>
</dbReference>
<evidence type="ECO:0000313" key="1">
    <source>
        <dbReference type="EMBL" id="KAJ7520583.1"/>
    </source>
</evidence>
<reference evidence="2" key="1">
    <citation type="journal article" date="2024" name="Proc. Natl. Acad. Sci. U.S.A.">
        <title>Extraordinary preservation of gene collinearity over three hundred million years revealed in homosporous lycophytes.</title>
        <authorList>
            <person name="Li C."/>
            <person name="Wickell D."/>
            <person name="Kuo L.Y."/>
            <person name="Chen X."/>
            <person name="Nie B."/>
            <person name="Liao X."/>
            <person name="Peng D."/>
            <person name="Ji J."/>
            <person name="Jenkins J."/>
            <person name="Williams M."/>
            <person name="Shu S."/>
            <person name="Plott C."/>
            <person name="Barry K."/>
            <person name="Rajasekar S."/>
            <person name="Grimwood J."/>
            <person name="Han X."/>
            <person name="Sun S."/>
            <person name="Hou Z."/>
            <person name="He W."/>
            <person name="Dai G."/>
            <person name="Sun C."/>
            <person name="Schmutz J."/>
            <person name="Leebens-Mack J.H."/>
            <person name="Li F.W."/>
            <person name="Wang L."/>
        </authorList>
    </citation>
    <scope>NUCLEOTIDE SEQUENCE [LARGE SCALE GENOMIC DNA]</scope>
    <source>
        <strain evidence="2">cv. PW_Plant_1</strain>
    </source>
</reference>
<sequence>MDFCNSVTCWWIFFMGFLFHASFAHQSFADQARFSQKTRNLAGATDLARCLAPSNSRVAFPGSPEYQSARIVANGRFPYSPAAFVFPNTVPQVQNAIACAVQLGIGISPLSGGHSYEDYSLGGRDGVLVVHLAGFKGIEYNKKAGTVKVGSGVRLGPLKLALWNLGKVTVPAGNCPTIGVGGHALGGGWGFTSRKFGMLSDNIIELEVVTSTGGFVTANANKNADLYWAMRGAGANSFGIVTQFTFKVHDVSAPVTSFSFTFQKSQQVQTIRAYQMWGLAAGAEISASLYLDPSGGNRFYGTFLGPSSNLNGVLSLFFANAPSPSNQTVLEIDYIHTALIDAGLSQDANPSVLNLDNYTYSSFLFKAKSIIVKAPGFSDAGIQTFVNTMQAGQLTSYFIFDLFGGSASIVNKIASSATAWVHRDSLFNIQMVSYWQFNPDQASADIAFMSKIWNAVLPFASLEAYQNYIDRDMPLSAYYGSNLNRLITVKRSWDPTNVFNFPQSIPLN</sequence>
<organism evidence="1 2">
    <name type="scientific">Diphasiastrum complanatum</name>
    <name type="common">Issler's clubmoss</name>
    <name type="synonym">Lycopodium complanatum</name>
    <dbReference type="NCBI Taxonomy" id="34168"/>
    <lineage>
        <taxon>Eukaryota</taxon>
        <taxon>Viridiplantae</taxon>
        <taxon>Streptophyta</taxon>
        <taxon>Embryophyta</taxon>
        <taxon>Tracheophyta</taxon>
        <taxon>Lycopodiopsida</taxon>
        <taxon>Lycopodiales</taxon>
        <taxon>Lycopodiaceae</taxon>
        <taxon>Lycopodioideae</taxon>
        <taxon>Diphasiastrum</taxon>
    </lineage>
</organism>
<accession>A0ACC2AST3</accession>
<protein>
    <submittedName>
        <fullName evidence="1">Uncharacterized protein</fullName>
    </submittedName>
</protein>
<dbReference type="EMBL" id="CM055110">
    <property type="protein sequence ID" value="KAJ7520583.1"/>
    <property type="molecule type" value="Genomic_DNA"/>
</dbReference>